<organism evidence="2 3">
    <name type="scientific">Kutzneria buriramensis</name>
    <dbReference type="NCBI Taxonomy" id="1045776"/>
    <lineage>
        <taxon>Bacteria</taxon>
        <taxon>Bacillati</taxon>
        <taxon>Actinomycetota</taxon>
        <taxon>Actinomycetes</taxon>
        <taxon>Pseudonocardiales</taxon>
        <taxon>Pseudonocardiaceae</taxon>
        <taxon>Kutzneria</taxon>
    </lineage>
</organism>
<dbReference type="AlphaFoldDB" id="A0A3E0HDP2"/>
<protein>
    <submittedName>
        <fullName evidence="2">Uncharacterized protein</fullName>
    </submittedName>
</protein>
<evidence type="ECO:0000313" key="2">
    <source>
        <dbReference type="EMBL" id="REH42859.1"/>
    </source>
</evidence>
<keyword evidence="1" id="KW-0812">Transmembrane</keyword>
<gene>
    <name evidence="2" type="ORF">BCF44_110360</name>
</gene>
<dbReference type="Proteomes" id="UP000256269">
    <property type="component" value="Unassembled WGS sequence"/>
</dbReference>
<name>A0A3E0HDP2_9PSEU</name>
<evidence type="ECO:0000256" key="1">
    <source>
        <dbReference type="SAM" id="Phobius"/>
    </source>
</evidence>
<evidence type="ECO:0000313" key="3">
    <source>
        <dbReference type="Proteomes" id="UP000256269"/>
    </source>
</evidence>
<proteinExistence type="predicted"/>
<dbReference type="PROSITE" id="PS51257">
    <property type="entry name" value="PROKAR_LIPOPROTEIN"/>
    <property type="match status" value="1"/>
</dbReference>
<accession>A0A3E0HDP2</accession>
<feature type="transmembrane region" description="Helical" evidence="1">
    <location>
        <begin position="41"/>
        <end position="62"/>
    </location>
</feature>
<dbReference type="EMBL" id="QUNO01000010">
    <property type="protein sequence ID" value="REH42859.1"/>
    <property type="molecule type" value="Genomic_DNA"/>
</dbReference>
<keyword evidence="1" id="KW-0472">Membrane</keyword>
<keyword evidence="1" id="KW-1133">Transmembrane helix</keyword>
<sequence>MLAMARWGEFRARPFHLGFGALAIACAVVSAALMEDATLRAGWIVLGMAGLVWLGFVSWALLRQRRRGSGE</sequence>
<comment type="caution">
    <text evidence="2">The sequence shown here is derived from an EMBL/GenBank/DDBJ whole genome shotgun (WGS) entry which is preliminary data.</text>
</comment>
<reference evidence="2 3" key="1">
    <citation type="submission" date="2018-08" db="EMBL/GenBank/DDBJ databases">
        <title>Genomic Encyclopedia of Archaeal and Bacterial Type Strains, Phase II (KMG-II): from individual species to whole genera.</title>
        <authorList>
            <person name="Goeker M."/>
        </authorList>
    </citation>
    <scope>NUCLEOTIDE SEQUENCE [LARGE SCALE GENOMIC DNA]</scope>
    <source>
        <strain evidence="2 3">DSM 45791</strain>
    </source>
</reference>
<keyword evidence="3" id="KW-1185">Reference proteome</keyword>